<evidence type="ECO:0000256" key="9">
    <source>
        <dbReference type="ARBA" id="ARBA00022960"/>
    </source>
</evidence>
<evidence type="ECO:0000256" key="14">
    <source>
        <dbReference type="PIRSR" id="PIRSR618044-2"/>
    </source>
</evidence>
<evidence type="ECO:0000256" key="4">
    <source>
        <dbReference type="ARBA" id="ARBA00012448"/>
    </source>
</evidence>
<keyword evidence="8 19" id="KW-0378">Hydrolase</keyword>
<evidence type="ECO:0000256" key="7">
    <source>
        <dbReference type="ARBA" id="ARBA00022729"/>
    </source>
</evidence>
<dbReference type="PRINTS" id="PR00725">
    <property type="entry name" value="DADACBPTASE1"/>
</dbReference>
<organism evidence="19">
    <name type="scientific">Candidatus Thiocaldithrix dubininis</name>
    <dbReference type="NCBI Taxonomy" id="3080823"/>
    <lineage>
        <taxon>Bacteria</taxon>
        <taxon>Pseudomonadati</taxon>
        <taxon>Pseudomonadota</taxon>
        <taxon>Gammaproteobacteria</taxon>
        <taxon>Thiotrichales</taxon>
        <taxon>Thiotrichaceae</taxon>
        <taxon>Candidatus Thiocaldithrix</taxon>
    </lineage>
</organism>
<dbReference type="InterPro" id="IPR001967">
    <property type="entry name" value="Peptidase_S11_N"/>
</dbReference>
<feature type="region of interest" description="Disordered" evidence="16">
    <location>
        <begin position="25"/>
        <end position="49"/>
    </location>
</feature>
<dbReference type="InterPro" id="IPR012907">
    <property type="entry name" value="Peptidase_S11_C"/>
</dbReference>
<gene>
    <name evidence="19" type="ORF">QJT80_14815</name>
</gene>
<comment type="similarity">
    <text evidence="3 15">Belongs to the peptidase S11 family.</text>
</comment>
<dbReference type="AlphaFoldDB" id="A0AA95H763"/>
<dbReference type="SUPFAM" id="SSF69189">
    <property type="entry name" value="Penicillin-binding protein associated domain"/>
    <property type="match status" value="1"/>
</dbReference>
<feature type="domain" description="Peptidase S11 D-Ala-D-Ala carboxypeptidase A C-terminal" evidence="18">
    <location>
        <begin position="311"/>
        <end position="403"/>
    </location>
</feature>
<feature type="binding site" evidence="14">
    <location>
        <position position="261"/>
    </location>
    <ligand>
        <name>substrate</name>
    </ligand>
</feature>
<dbReference type="Pfam" id="PF07943">
    <property type="entry name" value="PBP5_C"/>
    <property type="match status" value="1"/>
</dbReference>
<dbReference type="GO" id="GO:0009252">
    <property type="term" value="P:peptidoglycan biosynthetic process"/>
    <property type="evidence" value="ECO:0007669"/>
    <property type="project" value="UniProtKB-KW"/>
</dbReference>
<feature type="active site" description="Acyl-ester intermediate" evidence="13">
    <location>
        <position position="99"/>
    </location>
</feature>
<dbReference type="EC" id="3.4.16.4" evidence="4"/>
<evidence type="ECO:0000256" key="1">
    <source>
        <dbReference type="ARBA" id="ARBA00003217"/>
    </source>
</evidence>
<dbReference type="PANTHER" id="PTHR21581:SF6">
    <property type="entry name" value="TRAFFICKING PROTEIN PARTICLE COMPLEX SUBUNIT 12"/>
    <property type="match status" value="1"/>
</dbReference>
<keyword evidence="9" id="KW-0133">Cell shape</keyword>
<keyword evidence="6" id="KW-0645">Protease</keyword>
<evidence type="ECO:0000256" key="8">
    <source>
        <dbReference type="ARBA" id="ARBA00022801"/>
    </source>
</evidence>
<evidence type="ECO:0000256" key="6">
    <source>
        <dbReference type="ARBA" id="ARBA00022670"/>
    </source>
</evidence>
<dbReference type="InterPro" id="IPR015956">
    <property type="entry name" value="Peniciliin-bd_prot_C_sf"/>
</dbReference>
<reference evidence="19" key="1">
    <citation type="journal article" date="2023" name="Int. J. Mol. Sci.">
        <title>Metagenomics Revealed a New Genus 'Candidatus Thiocaldithrix dubininis' gen. nov., sp. nov. and a New Species 'Candidatus Thiothrix putei' sp. nov. in the Family Thiotrichaceae, Some Members of Which Have Traits of Both Na+- and H+-Motive Energetics.</title>
        <authorList>
            <person name="Ravin N.V."/>
            <person name="Muntyan M.S."/>
            <person name="Smolyakov D.D."/>
            <person name="Rudenko T.S."/>
            <person name="Beletsky A.V."/>
            <person name="Mardanov A.V."/>
            <person name="Grabovich M.Y."/>
        </authorList>
    </citation>
    <scope>NUCLEOTIDE SEQUENCE</scope>
    <source>
        <strain evidence="19">GKL-01</strain>
    </source>
</reference>
<name>A0AA95H763_9GAMM</name>
<feature type="signal peptide" evidence="17">
    <location>
        <begin position="1"/>
        <end position="23"/>
    </location>
</feature>
<evidence type="ECO:0000256" key="17">
    <source>
        <dbReference type="SAM" id="SignalP"/>
    </source>
</evidence>
<keyword evidence="10" id="KW-0573">Peptidoglycan synthesis</keyword>
<comment type="pathway">
    <text evidence="2">Cell wall biogenesis; peptidoglycan biosynthesis.</text>
</comment>
<keyword evidence="5 19" id="KW-0121">Carboxypeptidase</keyword>
<sequence>MPRTLFKSLILSLLLLVGMTAHAAKTPTKAPNTPAQASEADFPTGGATAPYNDPSLPAERIAAAPGVPEIEARSYILVDFLSGDELAALNPGLKVEPASITKLMTAYILYRELDKGTIKVTDEVLVSEKAWKMEGSRMFVELGKKVPLESLLRGMIIQSGNDAAIALVEHVAGSEDAFVQRMNQTAAELGMKDTHYMNATGWPAQNHYTTARDIVILVKALINTFPERYKLYSEKEFTYNNIKQPNRNKLLFRDPTVDGLKTGHTESAGYCLVASAKRDNMRLVSVVLGTKSEEARANTSQQLLEYGFRTFETHKVFDAGSVLTKVRVWKGEETEAPAGVIDDLYISVVKGRYDQLKGGMQVDKGVDAPIKRGDSLGKIIFTDTETQKVVKTAPLYALQDVGEGGWFRGMLDSIQKIFTD</sequence>
<dbReference type="Gene3D" id="2.60.410.10">
    <property type="entry name" value="D-Ala-D-Ala carboxypeptidase, C-terminal domain"/>
    <property type="match status" value="1"/>
</dbReference>
<dbReference type="GO" id="GO:0009002">
    <property type="term" value="F:serine-type D-Ala-D-Ala carboxypeptidase activity"/>
    <property type="evidence" value="ECO:0007669"/>
    <property type="project" value="UniProtKB-EC"/>
</dbReference>
<dbReference type="GO" id="GO:0071555">
    <property type="term" value="P:cell wall organization"/>
    <property type="evidence" value="ECO:0007669"/>
    <property type="project" value="UniProtKB-KW"/>
</dbReference>
<reference evidence="19" key="2">
    <citation type="submission" date="2023-04" db="EMBL/GenBank/DDBJ databases">
        <authorList>
            <person name="Beletskiy A.V."/>
            <person name="Mardanov A.V."/>
            <person name="Ravin N.V."/>
        </authorList>
    </citation>
    <scope>NUCLEOTIDE SEQUENCE</scope>
    <source>
        <strain evidence="19">GKL-01</strain>
    </source>
</reference>
<dbReference type="GO" id="GO:0008360">
    <property type="term" value="P:regulation of cell shape"/>
    <property type="evidence" value="ECO:0007669"/>
    <property type="project" value="UniProtKB-KW"/>
</dbReference>
<keyword evidence="7 17" id="KW-0732">Signal</keyword>
<feature type="active site" description="Proton acceptor" evidence="13">
    <location>
        <position position="102"/>
    </location>
</feature>
<dbReference type="SUPFAM" id="SSF56601">
    <property type="entry name" value="beta-lactamase/transpeptidase-like"/>
    <property type="match status" value="1"/>
</dbReference>
<feature type="compositionally biased region" description="Low complexity" evidence="16">
    <location>
        <begin position="25"/>
        <end position="37"/>
    </location>
</feature>
<dbReference type="EMBL" id="CP124755">
    <property type="protein sequence ID" value="WGZ90745.1"/>
    <property type="molecule type" value="Genomic_DNA"/>
</dbReference>
<keyword evidence="11" id="KW-0961">Cell wall biogenesis/degradation</keyword>
<accession>A0AA95H763</accession>
<evidence type="ECO:0000256" key="10">
    <source>
        <dbReference type="ARBA" id="ARBA00022984"/>
    </source>
</evidence>
<dbReference type="Pfam" id="PF00768">
    <property type="entry name" value="Peptidase_S11"/>
    <property type="match status" value="1"/>
</dbReference>
<feature type="active site" evidence="13">
    <location>
        <position position="159"/>
    </location>
</feature>
<proteinExistence type="inferred from homology"/>
<dbReference type="PANTHER" id="PTHR21581">
    <property type="entry name" value="D-ALANYL-D-ALANINE CARBOXYPEPTIDASE"/>
    <property type="match status" value="1"/>
</dbReference>
<evidence type="ECO:0000256" key="3">
    <source>
        <dbReference type="ARBA" id="ARBA00007164"/>
    </source>
</evidence>
<evidence type="ECO:0000256" key="5">
    <source>
        <dbReference type="ARBA" id="ARBA00022645"/>
    </source>
</evidence>
<evidence type="ECO:0000256" key="15">
    <source>
        <dbReference type="RuleBase" id="RU004016"/>
    </source>
</evidence>
<dbReference type="InterPro" id="IPR037167">
    <property type="entry name" value="Peptidase_S11_C_sf"/>
</dbReference>
<dbReference type="InterPro" id="IPR012338">
    <property type="entry name" value="Beta-lactam/transpept-like"/>
</dbReference>
<evidence type="ECO:0000256" key="13">
    <source>
        <dbReference type="PIRSR" id="PIRSR618044-1"/>
    </source>
</evidence>
<evidence type="ECO:0000256" key="2">
    <source>
        <dbReference type="ARBA" id="ARBA00004752"/>
    </source>
</evidence>
<evidence type="ECO:0000256" key="16">
    <source>
        <dbReference type="SAM" id="MobiDB-lite"/>
    </source>
</evidence>
<dbReference type="Gene3D" id="3.40.710.10">
    <property type="entry name" value="DD-peptidase/beta-lactamase superfamily"/>
    <property type="match status" value="1"/>
</dbReference>
<evidence type="ECO:0000256" key="11">
    <source>
        <dbReference type="ARBA" id="ARBA00023316"/>
    </source>
</evidence>
<dbReference type="SMART" id="SM00936">
    <property type="entry name" value="PBP5_C"/>
    <property type="match status" value="1"/>
</dbReference>
<comment type="function">
    <text evidence="1">Removes C-terminal D-alanyl residues from sugar-peptide cell wall precursors.</text>
</comment>
<dbReference type="GO" id="GO:0006508">
    <property type="term" value="P:proteolysis"/>
    <property type="evidence" value="ECO:0007669"/>
    <property type="project" value="UniProtKB-KW"/>
</dbReference>
<feature type="chain" id="PRO_5041739503" description="serine-type D-Ala-D-Ala carboxypeptidase" evidence="17">
    <location>
        <begin position="24"/>
        <end position="420"/>
    </location>
</feature>
<evidence type="ECO:0000259" key="18">
    <source>
        <dbReference type="SMART" id="SM00936"/>
    </source>
</evidence>
<protein>
    <recommendedName>
        <fullName evidence="4">serine-type D-Ala-D-Ala carboxypeptidase</fullName>
        <ecNumber evidence="4">3.4.16.4</ecNumber>
    </recommendedName>
</protein>
<dbReference type="InterPro" id="IPR018044">
    <property type="entry name" value="Peptidase_S11"/>
</dbReference>
<comment type="catalytic activity">
    <reaction evidence="12">
        <text>Preferential cleavage: (Ac)2-L-Lys-D-Ala-|-D-Ala. Also transpeptidation of peptidyl-alanyl moieties that are N-acyl substituents of D-alanine.</text>
        <dbReference type="EC" id="3.4.16.4"/>
    </reaction>
</comment>
<dbReference type="Proteomes" id="UP001300672">
    <property type="component" value="Chromosome"/>
</dbReference>
<dbReference type="KEGG" id="tdu:QJT80_14815"/>
<evidence type="ECO:0000313" key="19">
    <source>
        <dbReference type="EMBL" id="WGZ90745.1"/>
    </source>
</evidence>
<evidence type="ECO:0000256" key="12">
    <source>
        <dbReference type="ARBA" id="ARBA00034000"/>
    </source>
</evidence>